<sequence length="131" mass="14323">MGAEKLNFADMQPFEPVLEGEENPPSHGSDSVVKTQHRFASVVYQKPEAALGDQQPGSATRMTIFYGGQVLVFNDLQAEKAKEIMGLATTGSSKIFAGFVKKLGFENQSNVVAENNSQEIKAPQYRRPSTE</sequence>
<dbReference type="AlphaFoldDB" id="A0A498IG01"/>
<comment type="domain">
    <text evidence="2">The jas domain is required for interaction with COI1.</text>
</comment>
<dbReference type="PANTHER" id="PTHR33077:SF52">
    <property type="entry name" value="PROTEIN TIFY 11D"/>
    <property type="match status" value="1"/>
</dbReference>
<dbReference type="GO" id="GO:2000022">
    <property type="term" value="P:regulation of jasmonic acid mediated signaling pathway"/>
    <property type="evidence" value="ECO:0007669"/>
    <property type="project" value="UniProtKB-UniRule"/>
</dbReference>
<name>A0A498IG01_MALDO</name>
<dbReference type="GO" id="GO:0005634">
    <property type="term" value="C:nucleus"/>
    <property type="evidence" value="ECO:0007669"/>
    <property type="project" value="UniProtKB-SubCell"/>
</dbReference>
<dbReference type="GO" id="GO:0031347">
    <property type="term" value="P:regulation of defense response"/>
    <property type="evidence" value="ECO:0007669"/>
    <property type="project" value="UniProtKB-UniRule"/>
</dbReference>
<dbReference type="Pfam" id="PF06200">
    <property type="entry name" value="tify"/>
    <property type="match status" value="1"/>
</dbReference>
<comment type="similarity">
    <text evidence="1 2">Belongs to the TIFY/JAZ family.</text>
</comment>
<dbReference type="InterPro" id="IPR010399">
    <property type="entry name" value="Tify_dom"/>
</dbReference>
<comment type="caution">
    <text evidence="5">The sequence shown here is derived from an EMBL/GenBank/DDBJ whole genome shotgun (WGS) entry which is preliminary data.</text>
</comment>
<comment type="function">
    <text evidence="2">Repressor of jasmonate responses.</text>
</comment>
<protein>
    <recommendedName>
        <fullName evidence="2">Protein TIFY</fullName>
    </recommendedName>
    <alternativeName>
        <fullName evidence="2">Jasmonate ZIM domain-containing protein</fullName>
    </alternativeName>
</protein>
<keyword evidence="2" id="KW-0539">Nucleus</keyword>
<dbReference type="PROSITE" id="PS51320">
    <property type="entry name" value="TIFY"/>
    <property type="match status" value="1"/>
</dbReference>
<evidence type="ECO:0000259" key="4">
    <source>
        <dbReference type="PROSITE" id="PS51320"/>
    </source>
</evidence>
<evidence type="ECO:0000256" key="1">
    <source>
        <dbReference type="ARBA" id="ARBA00008614"/>
    </source>
</evidence>
<organism evidence="5 6">
    <name type="scientific">Malus domestica</name>
    <name type="common">Apple</name>
    <name type="synonym">Pyrus malus</name>
    <dbReference type="NCBI Taxonomy" id="3750"/>
    <lineage>
        <taxon>Eukaryota</taxon>
        <taxon>Viridiplantae</taxon>
        <taxon>Streptophyta</taxon>
        <taxon>Embryophyta</taxon>
        <taxon>Tracheophyta</taxon>
        <taxon>Spermatophyta</taxon>
        <taxon>Magnoliopsida</taxon>
        <taxon>eudicotyledons</taxon>
        <taxon>Gunneridae</taxon>
        <taxon>Pentapetalae</taxon>
        <taxon>rosids</taxon>
        <taxon>fabids</taxon>
        <taxon>Rosales</taxon>
        <taxon>Rosaceae</taxon>
        <taxon>Amygdaloideae</taxon>
        <taxon>Maleae</taxon>
        <taxon>Malus</taxon>
    </lineage>
</organism>
<comment type="subcellular location">
    <subcellularLocation>
        <location evidence="2">Nucleus</location>
    </subcellularLocation>
</comment>
<evidence type="ECO:0000313" key="6">
    <source>
        <dbReference type="Proteomes" id="UP000290289"/>
    </source>
</evidence>
<evidence type="ECO:0000256" key="3">
    <source>
        <dbReference type="SAM" id="MobiDB-lite"/>
    </source>
</evidence>
<dbReference type="PANTHER" id="PTHR33077">
    <property type="entry name" value="PROTEIN TIFY 4A-RELATED-RELATED"/>
    <property type="match status" value="1"/>
</dbReference>
<dbReference type="GO" id="GO:0009611">
    <property type="term" value="P:response to wounding"/>
    <property type="evidence" value="ECO:0007669"/>
    <property type="project" value="UniProtKB-UniRule"/>
</dbReference>
<dbReference type="Proteomes" id="UP000290289">
    <property type="component" value="Chromosome 12"/>
</dbReference>
<reference evidence="5 6" key="1">
    <citation type="submission" date="2018-10" db="EMBL/GenBank/DDBJ databases">
        <title>A high-quality apple genome assembly.</title>
        <authorList>
            <person name="Hu J."/>
        </authorList>
    </citation>
    <scope>NUCLEOTIDE SEQUENCE [LARGE SCALE GENOMIC DNA]</scope>
    <source>
        <strain evidence="6">cv. HFTH1</strain>
        <tissue evidence="5">Young leaf</tissue>
    </source>
</reference>
<gene>
    <name evidence="5" type="ORF">DVH24_036849</name>
</gene>
<evidence type="ECO:0000313" key="5">
    <source>
        <dbReference type="EMBL" id="RXH82508.1"/>
    </source>
</evidence>
<accession>A0A498IG01</accession>
<proteinExistence type="inferred from homology"/>
<dbReference type="EMBL" id="RDQH01000338">
    <property type="protein sequence ID" value="RXH82508.1"/>
    <property type="molecule type" value="Genomic_DNA"/>
</dbReference>
<keyword evidence="2" id="KW-1184">Jasmonic acid signaling pathway</keyword>
<keyword evidence="6" id="KW-1185">Reference proteome</keyword>
<evidence type="ECO:0000256" key="2">
    <source>
        <dbReference type="RuleBase" id="RU369065"/>
    </source>
</evidence>
<feature type="region of interest" description="Disordered" evidence="3">
    <location>
        <begin position="1"/>
        <end position="33"/>
    </location>
</feature>
<dbReference type="InterPro" id="IPR040390">
    <property type="entry name" value="TIFY/JAZ"/>
</dbReference>
<dbReference type="SMART" id="SM00979">
    <property type="entry name" value="TIFY"/>
    <property type="match status" value="1"/>
</dbReference>
<feature type="domain" description="Tify" evidence="4">
    <location>
        <begin position="55"/>
        <end position="90"/>
    </location>
</feature>